<proteinExistence type="inferred from homology"/>
<name>A0AAW1QQ77_9CHLO</name>
<evidence type="ECO:0000259" key="4">
    <source>
        <dbReference type="Pfam" id="PF00248"/>
    </source>
</evidence>
<dbReference type="Pfam" id="PF00248">
    <property type="entry name" value="Aldo_ket_red"/>
    <property type="match status" value="2"/>
</dbReference>
<dbReference type="PRINTS" id="PR00069">
    <property type="entry name" value="ALDKETRDTASE"/>
</dbReference>
<evidence type="ECO:0000313" key="6">
    <source>
        <dbReference type="Proteomes" id="UP001489004"/>
    </source>
</evidence>
<feature type="compositionally biased region" description="Acidic residues" evidence="3">
    <location>
        <begin position="674"/>
        <end position="691"/>
    </location>
</feature>
<dbReference type="EMBL" id="JALJOR010000002">
    <property type="protein sequence ID" value="KAK9823653.1"/>
    <property type="molecule type" value="Genomic_DNA"/>
</dbReference>
<dbReference type="AlphaFoldDB" id="A0AAW1QQ77"/>
<feature type="region of interest" description="Disordered" evidence="3">
    <location>
        <begin position="665"/>
        <end position="691"/>
    </location>
</feature>
<gene>
    <name evidence="5" type="ORF">WJX72_004430</name>
</gene>
<dbReference type="Gene3D" id="3.20.20.100">
    <property type="entry name" value="NADP-dependent oxidoreductase domain"/>
    <property type="match status" value="2"/>
</dbReference>
<reference evidence="5 6" key="1">
    <citation type="journal article" date="2024" name="Nat. Commun.">
        <title>Phylogenomics reveals the evolutionary origins of lichenization in chlorophyte algae.</title>
        <authorList>
            <person name="Puginier C."/>
            <person name="Libourel C."/>
            <person name="Otte J."/>
            <person name="Skaloud P."/>
            <person name="Haon M."/>
            <person name="Grisel S."/>
            <person name="Petersen M."/>
            <person name="Berrin J.G."/>
            <person name="Delaux P.M."/>
            <person name="Dal Grande F."/>
            <person name="Keller J."/>
        </authorList>
    </citation>
    <scope>NUCLEOTIDE SEQUENCE [LARGE SCALE GENOMIC DNA]</scope>
    <source>
        <strain evidence="5 6">SAG 2043</strain>
    </source>
</reference>
<dbReference type="InterPro" id="IPR018170">
    <property type="entry name" value="Aldo/ket_reductase_CS"/>
</dbReference>
<dbReference type="InterPro" id="IPR023210">
    <property type="entry name" value="NADP_OxRdtase_dom"/>
</dbReference>
<keyword evidence="6" id="KW-1185">Reference proteome</keyword>
<dbReference type="PROSITE" id="PS00062">
    <property type="entry name" value="ALDOKETO_REDUCTASE_2"/>
    <property type="match status" value="1"/>
</dbReference>
<evidence type="ECO:0000256" key="1">
    <source>
        <dbReference type="ARBA" id="ARBA00007905"/>
    </source>
</evidence>
<evidence type="ECO:0000313" key="5">
    <source>
        <dbReference type="EMBL" id="KAK9823653.1"/>
    </source>
</evidence>
<keyword evidence="2" id="KW-0521">NADP</keyword>
<dbReference type="InterPro" id="IPR020471">
    <property type="entry name" value="AKR"/>
</dbReference>
<dbReference type="FunFam" id="3.20.20.100:FF:000013">
    <property type="entry name" value="NADPH-dependent codeinone reductase 1-1"/>
    <property type="match status" value="1"/>
</dbReference>
<comment type="caution">
    <text evidence="5">The sequence shown here is derived from an EMBL/GenBank/DDBJ whole genome shotgun (WGS) entry which is preliminary data.</text>
</comment>
<dbReference type="SUPFAM" id="SSF51430">
    <property type="entry name" value="NAD(P)-linked oxidoreductase"/>
    <property type="match status" value="2"/>
</dbReference>
<feature type="domain" description="NADP-dependent oxidoreductase" evidence="4">
    <location>
        <begin position="90"/>
        <end position="348"/>
    </location>
</feature>
<evidence type="ECO:0000256" key="3">
    <source>
        <dbReference type="SAM" id="MobiDB-lite"/>
    </source>
</evidence>
<comment type="similarity">
    <text evidence="1">Belongs to the aldo/keto reductase family.</text>
</comment>
<dbReference type="PANTHER" id="PTHR11732">
    <property type="entry name" value="ALDO/KETO REDUCTASE"/>
    <property type="match status" value="1"/>
</dbReference>
<accession>A0AAW1QQ77</accession>
<sequence>MVAATTPPVSSLASKLDRQNLNDSANDLPSLAGKVSLASLPVEAIEAAPQQAAHSAIKRVNSEYYTVEQPLAQLHTGAQIPCCALGTYKGFESTQHAVEAAIRSGYRHIDCAARYGNEKSIGKGLDNIWKEGIVKREEVFLTSKLWNTNHRPELVRKACLQTLADLRTSYLDLYLIHWPVTDEHAVELDGPTQAETWAAMEKLVDEGLCKAIGVSNFSIKRLEELLPHCRIQPAVCQVEVHPYFRNDALIDFCTKHNIHVSAYCPLGSPNSSAKQVTRFAPSVTQDALVQGLAKKYGKAPQIVIIRWGIQHGTSVLPKSSNPDRIKSNLHSVVDFELSPEDYDAMTNLDFQLRMVDGCQFVNKVGPYRSFSDLWHDDTEAQRLKFIRSLYEEVEVPVTTLNNGRRMPMLGLGTWKAPAGQVGPIIERALRGGYRHIDCDGNEVETGEALKLIFKEGVIERRDVHLTAQLLGTDHGAENVTRAVKTTLKNLQLDFIDMYLLHWPATSFAKEVLKETWAALEKQVKKGKVLSIGVSNFSIEQLELLLTTCHIRPAVNQVQMLDTEKDHQLIGYCQSQDIECVAYSPMIDIPSTSGSDKPRNRPDAFKSPHLQSIARKYGKRPAEVFIRWAIQNGTIVVPKAVEMDVITAHLDALSWELAEEDMKALSYVKQHEPLDGEDSDNDEDESGDSDSE</sequence>
<evidence type="ECO:0000256" key="2">
    <source>
        <dbReference type="ARBA" id="ARBA00022857"/>
    </source>
</evidence>
<dbReference type="PROSITE" id="PS00798">
    <property type="entry name" value="ALDOKETO_REDUCTASE_1"/>
    <property type="match status" value="1"/>
</dbReference>
<organism evidence="5 6">
    <name type="scientific">[Myrmecia] bisecta</name>
    <dbReference type="NCBI Taxonomy" id="41462"/>
    <lineage>
        <taxon>Eukaryota</taxon>
        <taxon>Viridiplantae</taxon>
        <taxon>Chlorophyta</taxon>
        <taxon>core chlorophytes</taxon>
        <taxon>Trebouxiophyceae</taxon>
        <taxon>Trebouxiales</taxon>
        <taxon>Trebouxiaceae</taxon>
        <taxon>Myrmecia</taxon>
    </lineage>
</organism>
<feature type="domain" description="NADP-dependent oxidoreductase" evidence="4">
    <location>
        <begin position="409"/>
        <end position="664"/>
    </location>
</feature>
<dbReference type="GO" id="GO:0016491">
    <property type="term" value="F:oxidoreductase activity"/>
    <property type="evidence" value="ECO:0007669"/>
    <property type="project" value="InterPro"/>
</dbReference>
<dbReference type="InterPro" id="IPR036812">
    <property type="entry name" value="NAD(P)_OxRdtase_dom_sf"/>
</dbReference>
<protein>
    <recommendedName>
        <fullName evidence="4">NADP-dependent oxidoreductase domain-containing protein</fullName>
    </recommendedName>
</protein>
<dbReference type="Proteomes" id="UP001489004">
    <property type="component" value="Unassembled WGS sequence"/>
</dbReference>